<dbReference type="SUPFAM" id="SSF81321">
    <property type="entry name" value="Family A G protein-coupled receptor-like"/>
    <property type="match status" value="1"/>
</dbReference>
<protein>
    <submittedName>
        <fullName evidence="2">Uncharacterized protein</fullName>
    </submittedName>
</protein>
<proteinExistence type="predicted"/>
<accession>A0AAN8WKU9</accession>
<comment type="caution">
    <text evidence="2">The sequence shown here is derived from an EMBL/GenBank/DDBJ whole genome shotgun (WGS) entry which is preliminary data.</text>
</comment>
<keyword evidence="3" id="KW-1185">Reference proteome</keyword>
<dbReference type="AlphaFoldDB" id="A0AAN8WKU9"/>
<organism evidence="2 3">
    <name type="scientific">Halocaridina rubra</name>
    <name type="common">Hawaiian red shrimp</name>
    <dbReference type="NCBI Taxonomy" id="373956"/>
    <lineage>
        <taxon>Eukaryota</taxon>
        <taxon>Metazoa</taxon>
        <taxon>Ecdysozoa</taxon>
        <taxon>Arthropoda</taxon>
        <taxon>Crustacea</taxon>
        <taxon>Multicrustacea</taxon>
        <taxon>Malacostraca</taxon>
        <taxon>Eumalacostraca</taxon>
        <taxon>Eucarida</taxon>
        <taxon>Decapoda</taxon>
        <taxon>Pleocyemata</taxon>
        <taxon>Caridea</taxon>
        <taxon>Atyoidea</taxon>
        <taxon>Atyidae</taxon>
        <taxon>Halocaridina</taxon>
    </lineage>
</organism>
<keyword evidence="1" id="KW-0812">Transmembrane</keyword>
<sequence>MDPSLSTAYSVALMLLQYFLPLAVLIFTYSRIAVVVWSKKNLGEAPARIDRIARSKRKTVTGREPST</sequence>
<feature type="transmembrane region" description="Helical" evidence="1">
    <location>
        <begin position="6"/>
        <end position="29"/>
    </location>
</feature>
<evidence type="ECO:0000313" key="3">
    <source>
        <dbReference type="Proteomes" id="UP001381693"/>
    </source>
</evidence>
<evidence type="ECO:0000313" key="2">
    <source>
        <dbReference type="EMBL" id="KAK7067891.1"/>
    </source>
</evidence>
<keyword evidence="1" id="KW-1133">Transmembrane helix</keyword>
<reference evidence="2 3" key="1">
    <citation type="submission" date="2023-11" db="EMBL/GenBank/DDBJ databases">
        <title>Halocaridina rubra genome assembly.</title>
        <authorList>
            <person name="Smith C."/>
        </authorList>
    </citation>
    <scope>NUCLEOTIDE SEQUENCE [LARGE SCALE GENOMIC DNA]</scope>
    <source>
        <strain evidence="2">EP-1</strain>
        <tissue evidence="2">Whole</tissue>
    </source>
</reference>
<keyword evidence="1" id="KW-0472">Membrane</keyword>
<dbReference type="EMBL" id="JAXCGZ010017607">
    <property type="protein sequence ID" value="KAK7067891.1"/>
    <property type="molecule type" value="Genomic_DNA"/>
</dbReference>
<evidence type="ECO:0000256" key="1">
    <source>
        <dbReference type="SAM" id="Phobius"/>
    </source>
</evidence>
<name>A0AAN8WKU9_HALRR</name>
<gene>
    <name evidence="2" type="ORF">SK128_020287</name>
</gene>
<dbReference type="Proteomes" id="UP001381693">
    <property type="component" value="Unassembled WGS sequence"/>
</dbReference>
<dbReference type="Gene3D" id="1.20.1070.10">
    <property type="entry name" value="Rhodopsin 7-helix transmembrane proteins"/>
    <property type="match status" value="1"/>
</dbReference>